<dbReference type="GO" id="GO:0016853">
    <property type="term" value="F:isomerase activity"/>
    <property type="evidence" value="ECO:0007669"/>
    <property type="project" value="UniProtKB-KW"/>
</dbReference>
<organism evidence="2 3">
    <name type="scientific">Blastococcus deserti</name>
    <dbReference type="NCBI Taxonomy" id="2259033"/>
    <lineage>
        <taxon>Bacteria</taxon>
        <taxon>Bacillati</taxon>
        <taxon>Actinomycetota</taxon>
        <taxon>Actinomycetes</taxon>
        <taxon>Geodermatophilales</taxon>
        <taxon>Geodermatophilaceae</taxon>
        <taxon>Blastococcus</taxon>
    </lineage>
</organism>
<protein>
    <submittedName>
        <fullName evidence="2">Maleylpyruvate isomerase family mycothiol-dependent enzyme</fullName>
    </submittedName>
</protein>
<feature type="domain" description="Mycothiol-dependent maleylpyruvate isomerase metal-binding" evidence="1">
    <location>
        <begin position="8"/>
        <end position="92"/>
    </location>
</feature>
<keyword evidence="2" id="KW-0413">Isomerase</keyword>
<dbReference type="Proteomes" id="UP001597402">
    <property type="component" value="Unassembled WGS sequence"/>
</dbReference>
<evidence type="ECO:0000313" key="3">
    <source>
        <dbReference type="Proteomes" id="UP001597402"/>
    </source>
</evidence>
<reference evidence="3" key="1">
    <citation type="journal article" date="2019" name="Int. J. Syst. Evol. Microbiol.">
        <title>The Global Catalogue of Microorganisms (GCM) 10K type strain sequencing project: providing services to taxonomists for standard genome sequencing and annotation.</title>
        <authorList>
            <consortium name="The Broad Institute Genomics Platform"/>
            <consortium name="The Broad Institute Genome Sequencing Center for Infectious Disease"/>
            <person name="Wu L."/>
            <person name="Ma J."/>
        </authorList>
    </citation>
    <scope>NUCLEOTIDE SEQUENCE [LARGE SCALE GENOMIC DNA]</scope>
    <source>
        <strain evidence="3">JCM 3338</strain>
    </source>
</reference>
<dbReference type="Pfam" id="PF11716">
    <property type="entry name" value="MDMPI_N"/>
    <property type="match status" value="1"/>
</dbReference>
<accession>A0ABW4XBS0</accession>
<proteinExistence type="predicted"/>
<evidence type="ECO:0000259" key="1">
    <source>
        <dbReference type="Pfam" id="PF11716"/>
    </source>
</evidence>
<name>A0ABW4XBS0_9ACTN</name>
<keyword evidence="3" id="KW-1185">Reference proteome</keyword>
<evidence type="ECO:0000313" key="2">
    <source>
        <dbReference type="EMBL" id="MFD2092592.1"/>
    </source>
</evidence>
<dbReference type="EMBL" id="JBHUHP010000011">
    <property type="protein sequence ID" value="MFD2092592.1"/>
    <property type="molecule type" value="Genomic_DNA"/>
</dbReference>
<dbReference type="InterPro" id="IPR034660">
    <property type="entry name" value="DinB/YfiT-like"/>
</dbReference>
<sequence>MTVMDLARAEREDLLELLERLTPDQWRAPSLCEGWSVHDVVAHVLSYDELGPRQLAARFARGLFLVDRVNAVGLRDYTVRTPAELVDLLRAHLTPSGLTAGLGGAIGLTDVMIHQQDIRRPLGEPRHIPAERLLPALRTALFSPVLRGVVRVRDVRLVATDIDWSFGRGPEVRGTGEALLLAVAGRGVVADELSGPGRDRVTRRLG</sequence>
<dbReference type="RefSeq" id="WP_376876776.1">
    <property type="nucleotide sequence ID" value="NZ_JBHUHP010000011.1"/>
</dbReference>
<gene>
    <name evidence="2" type="ORF">ACFSHS_13530</name>
</gene>
<dbReference type="Gene3D" id="1.20.120.450">
    <property type="entry name" value="dinb family like domain"/>
    <property type="match status" value="1"/>
</dbReference>
<dbReference type="InterPro" id="IPR017517">
    <property type="entry name" value="Maleyloyr_isom"/>
</dbReference>
<dbReference type="NCBIfam" id="TIGR03083">
    <property type="entry name" value="maleylpyruvate isomerase family mycothiol-dependent enzyme"/>
    <property type="match status" value="1"/>
</dbReference>
<dbReference type="SUPFAM" id="SSF109854">
    <property type="entry name" value="DinB/YfiT-like putative metalloenzymes"/>
    <property type="match status" value="1"/>
</dbReference>
<dbReference type="InterPro" id="IPR024344">
    <property type="entry name" value="MDMPI_metal-binding"/>
</dbReference>
<comment type="caution">
    <text evidence="2">The sequence shown here is derived from an EMBL/GenBank/DDBJ whole genome shotgun (WGS) entry which is preliminary data.</text>
</comment>